<dbReference type="Gene3D" id="1.10.10.60">
    <property type="entry name" value="Homeodomain-like"/>
    <property type="match status" value="2"/>
</dbReference>
<accession>A0AAW3JQ10</accession>
<sequence>MENFKVYELSEFTSDSDFPFFIQYGRHEDSLSVHSHRDFSELTIVLSGEACHIVEDEKMTVKKGEVFIVHGDTKHGYLDTHNFRICNIMFREEYFNLRKYDISRMSGFQALFYIEPGLVKNHHFTGRMSLEKEEFEKIKAEIAVMNNEYKLKKEGYKTLLISKFMEILVTLSRIYRLSSDENEKKILPLQLGEVITWIEKNFRQGLSVEELSKKAGYSQRHFLRIFKETYHMTPTEYINAIRIEYACSRLRETEESVTDIAYDCGFRNMSYFYRVFKEKMSMTPQKYRKSI</sequence>
<dbReference type="InterPro" id="IPR013096">
    <property type="entry name" value="Cupin_2"/>
</dbReference>
<dbReference type="InterPro" id="IPR018062">
    <property type="entry name" value="HTH_AraC-typ_CS"/>
</dbReference>
<keyword evidence="1" id="KW-0805">Transcription regulation</keyword>
<comment type="caution">
    <text evidence="5">The sequence shown here is derived from an EMBL/GenBank/DDBJ whole genome shotgun (WGS) entry which is preliminary data.</text>
</comment>
<gene>
    <name evidence="5" type="ORF">APZ18_08570</name>
</gene>
<dbReference type="InterPro" id="IPR020449">
    <property type="entry name" value="Tscrpt_reg_AraC-type_HTH"/>
</dbReference>
<evidence type="ECO:0000256" key="1">
    <source>
        <dbReference type="ARBA" id="ARBA00023015"/>
    </source>
</evidence>
<evidence type="ECO:0000259" key="4">
    <source>
        <dbReference type="PROSITE" id="PS01124"/>
    </source>
</evidence>
<dbReference type="PRINTS" id="PR00032">
    <property type="entry name" value="HTHARAC"/>
</dbReference>
<proteinExistence type="predicted"/>
<dbReference type="SUPFAM" id="SSF46689">
    <property type="entry name" value="Homeodomain-like"/>
    <property type="match status" value="2"/>
</dbReference>
<dbReference type="PROSITE" id="PS01124">
    <property type="entry name" value="HTH_ARAC_FAMILY_2"/>
    <property type="match status" value="1"/>
</dbReference>
<evidence type="ECO:0000313" key="5">
    <source>
        <dbReference type="EMBL" id="KQC84772.1"/>
    </source>
</evidence>
<dbReference type="GO" id="GO:0003700">
    <property type="term" value="F:DNA-binding transcription factor activity"/>
    <property type="evidence" value="ECO:0007669"/>
    <property type="project" value="InterPro"/>
</dbReference>
<evidence type="ECO:0000256" key="2">
    <source>
        <dbReference type="ARBA" id="ARBA00023125"/>
    </source>
</evidence>
<dbReference type="RefSeq" id="WP_055943853.1">
    <property type="nucleotide sequence ID" value="NZ_JAQDCV010000002.1"/>
</dbReference>
<dbReference type="PROSITE" id="PS00041">
    <property type="entry name" value="HTH_ARAC_FAMILY_1"/>
    <property type="match status" value="1"/>
</dbReference>
<dbReference type="Proteomes" id="UP000050833">
    <property type="component" value="Unassembled WGS sequence"/>
</dbReference>
<feature type="domain" description="HTH araC/xylS-type" evidence="4">
    <location>
        <begin position="192"/>
        <end position="290"/>
    </location>
</feature>
<dbReference type="GO" id="GO:0043565">
    <property type="term" value="F:sequence-specific DNA binding"/>
    <property type="evidence" value="ECO:0007669"/>
    <property type="project" value="InterPro"/>
</dbReference>
<dbReference type="PANTHER" id="PTHR43280:SF28">
    <property type="entry name" value="HTH-TYPE TRANSCRIPTIONAL ACTIVATOR RHAS"/>
    <property type="match status" value="1"/>
</dbReference>
<dbReference type="Pfam" id="PF07883">
    <property type="entry name" value="Cupin_2"/>
    <property type="match status" value="1"/>
</dbReference>
<dbReference type="Gene3D" id="2.60.120.10">
    <property type="entry name" value="Jelly Rolls"/>
    <property type="match status" value="1"/>
</dbReference>
<evidence type="ECO:0000256" key="3">
    <source>
        <dbReference type="ARBA" id="ARBA00023163"/>
    </source>
</evidence>
<dbReference type="InterPro" id="IPR011051">
    <property type="entry name" value="RmlC_Cupin_sf"/>
</dbReference>
<reference evidence="5 6" key="1">
    <citation type="submission" date="2015-10" db="EMBL/GenBank/DDBJ databases">
        <title>Butyribacter intestini gen. nov., sp. nov., a butyric acid-producing bacterium of the family Lachnospiraceae isolated from the human faeces.</title>
        <authorList>
            <person name="Zou Y."/>
            <person name="Xue W."/>
            <person name="Luo G."/>
            <person name="Lv M."/>
        </authorList>
    </citation>
    <scope>NUCLEOTIDE SEQUENCE [LARGE SCALE GENOMIC DNA]</scope>
    <source>
        <strain evidence="5 6">TF01-11</strain>
    </source>
</reference>
<dbReference type="SUPFAM" id="SSF51182">
    <property type="entry name" value="RmlC-like cupins"/>
    <property type="match status" value="1"/>
</dbReference>
<keyword evidence="6" id="KW-1185">Reference proteome</keyword>
<protein>
    <recommendedName>
        <fullName evidence="4">HTH araC/xylS-type domain-containing protein</fullName>
    </recommendedName>
</protein>
<dbReference type="InterPro" id="IPR009057">
    <property type="entry name" value="Homeodomain-like_sf"/>
</dbReference>
<dbReference type="SMART" id="SM00342">
    <property type="entry name" value="HTH_ARAC"/>
    <property type="match status" value="1"/>
</dbReference>
<name>A0AAW3JQ10_9FIRM</name>
<keyword evidence="3" id="KW-0804">Transcription</keyword>
<organism evidence="5 6">
    <name type="scientific">Butyribacter intestini</name>
    <dbReference type="NCBI Taxonomy" id="1703332"/>
    <lineage>
        <taxon>Bacteria</taxon>
        <taxon>Bacillati</taxon>
        <taxon>Bacillota</taxon>
        <taxon>Clostridia</taxon>
        <taxon>Lachnospirales</taxon>
        <taxon>Lachnospiraceae</taxon>
        <taxon>Butyribacter</taxon>
    </lineage>
</organism>
<dbReference type="PANTHER" id="PTHR43280">
    <property type="entry name" value="ARAC-FAMILY TRANSCRIPTIONAL REGULATOR"/>
    <property type="match status" value="1"/>
</dbReference>
<evidence type="ECO:0000313" key="6">
    <source>
        <dbReference type="Proteomes" id="UP000050833"/>
    </source>
</evidence>
<dbReference type="AlphaFoldDB" id="A0AAW3JQ10"/>
<dbReference type="Pfam" id="PF12833">
    <property type="entry name" value="HTH_18"/>
    <property type="match status" value="1"/>
</dbReference>
<dbReference type="EMBL" id="LLKB01000005">
    <property type="protein sequence ID" value="KQC84772.1"/>
    <property type="molecule type" value="Genomic_DNA"/>
</dbReference>
<dbReference type="InterPro" id="IPR018060">
    <property type="entry name" value="HTH_AraC"/>
</dbReference>
<keyword evidence="2" id="KW-0238">DNA-binding</keyword>
<dbReference type="InterPro" id="IPR014710">
    <property type="entry name" value="RmlC-like_jellyroll"/>
</dbReference>